<dbReference type="InterPro" id="IPR051673">
    <property type="entry name" value="SSDNA_exonuclease_RecJ"/>
</dbReference>
<dbReference type="SUPFAM" id="SSF64182">
    <property type="entry name" value="DHH phosphoesterases"/>
    <property type="match status" value="1"/>
</dbReference>
<keyword evidence="3" id="KW-0540">Nuclease</keyword>
<feature type="coiled-coil region" evidence="6">
    <location>
        <begin position="343"/>
        <end position="370"/>
    </location>
</feature>
<dbReference type="Proteomes" id="UP000292781">
    <property type="component" value="Unassembled WGS sequence"/>
</dbReference>
<dbReference type="InterPro" id="IPR041122">
    <property type="entry name" value="RecJ_OB"/>
</dbReference>
<name>A0A4V2KSJ1_9HYPH</name>
<dbReference type="GO" id="GO:0006281">
    <property type="term" value="P:DNA repair"/>
    <property type="evidence" value="ECO:0007669"/>
    <property type="project" value="InterPro"/>
</dbReference>
<dbReference type="Pfam" id="PF17768">
    <property type="entry name" value="RecJ_OB"/>
    <property type="match status" value="1"/>
</dbReference>
<evidence type="ECO:0000256" key="2">
    <source>
        <dbReference type="ARBA" id="ARBA00019841"/>
    </source>
</evidence>
<sequence length="610" mass="62977">MRSNDAAAAADESAPRAVLGVERSASGRAWRDRLDAGGAARALAMAQRLGLPEIVTRVLAGRGVGLDTAAAFLDPTIRELMPDPSTLTGLDAAVARLADAVMRREKVALFADYDVDGATSAALARRFLVAVGLDPVVYVPDRLIEGYGPNGEAIRGLAAGGATLLVTLDCGSTSFEALDTARELGLDTLVIDHHQCGIALPHALAVVNPNRQDDLSGLGHLAACGVTFVTLVGLARELRRRGFFKGRAEPDLLALTDLVALGTVADVVPLIGLNRAFVVKGLAAARRRGNVGLAALAAVARLSGPISPYHLGFLIGPRINAGGRIGDAGLGARLLAGDDPVEAERIAVELDRLNRERQVMEAAMVEEADAQVVARWGEDPGPVIVASSADWHPGVVGLIASRLKERWQRPAFAVTFDRGPLGTGSGRSIAGVDLGGAVRAAVDLGLLVKGGGHAMAAGLTVDESRLSEVRDFLAARLGAAVAAGSGRRDLAIDGVLTAAAATPTLIETLDRAGPYGSGQPEPLFAFPAHRIAFADEVGQGHVRLSLAAGDGSTLKAIAFRAAAEPIGRALLAARGTSLHVVGALGLDHWQGDARAQLRVVDVADPRTSGL</sequence>
<evidence type="ECO:0000256" key="6">
    <source>
        <dbReference type="SAM" id="Coils"/>
    </source>
</evidence>
<dbReference type="GO" id="GO:0003676">
    <property type="term" value="F:nucleic acid binding"/>
    <property type="evidence" value="ECO:0007669"/>
    <property type="project" value="InterPro"/>
</dbReference>
<dbReference type="EMBL" id="SJFN01000047">
    <property type="protein sequence ID" value="TBW33063.1"/>
    <property type="molecule type" value="Genomic_DNA"/>
</dbReference>
<dbReference type="InterPro" id="IPR038763">
    <property type="entry name" value="DHH_sf"/>
</dbReference>
<evidence type="ECO:0000256" key="4">
    <source>
        <dbReference type="ARBA" id="ARBA00022801"/>
    </source>
</evidence>
<comment type="similarity">
    <text evidence="1">Belongs to the RecJ family.</text>
</comment>
<reference evidence="10 11" key="1">
    <citation type="submission" date="2019-02" db="EMBL/GenBank/DDBJ databases">
        <title>Siculibacillus lacustris gen. nov., sp. nov., a new rosette-forming bacterium isolated from a freshwater crater lake (Lake St. Ana, Romania).</title>
        <authorList>
            <person name="Felfoldi T."/>
            <person name="Marton Z."/>
            <person name="Szabo A."/>
            <person name="Mentes A."/>
            <person name="Boka K."/>
            <person name="Marialigeti K."/>
            <person name="Mathe I."/>
            <person name="Koncz M."/>
            <person name="Schumann P."/>
            <person name="Toth E."/>
        </authorList>
    </citation>
    <scope>NUCLEOTIDE SEQUENCE [LARGE SCALE GENOMIC DNA]</scope>
    <source>
        <strain evidence="10 11">SA-279</strain>
    </source>
</reference>
<keyword evidence="11" id="KW-1185">Reference proteome</keyword>
<dbReference type="NCBIfam" id="TIGR00644">
    <property type="entry name" value="recJ"/>
    <property type="match status" value="1"/>
</dbReference>
<evidence type="ECO:0000259" key="9">
    <source>
        <dbReference type="Pfam" id="PF17768"/>
    </source>
</evidence>
<evidence type="ECO:0000256" key="5">
    <source>
        <dbReference type="ARBA" id="ARBA00022839"/>
    </source>
</evidence>
<feature type="domain" description="DHHA1" evidence="8">
    <location>
        <begin position="382"/>
        <end position="476"/>
    </location>
</feature>
<keyword evidence="4" id="KW-0378">Hydrolase</keyword>
<protein>
    <recommendedName>
        <fullName evidence="2">Single-stranded-DNA-specific exonuclease RecJ</fullName>
    </recommendedName>
</protein>
<dbReference type="AlphaFoldDB" id="A0A4V2KSJ1"/>
<dbReference type="InterPro" id="IPR001667">
    <property type="entry name" value="DDH_dom"/>
</dbReference>
<evidence type="ECO:0000313" key="11">
    <source>
        <dbReference type="Proteomes" id="UP000292781"/>
    </source>
</evidence>
<comment type="caution">
    <text evidence="10">The sequence shown here is derived from an EMBL/GenBank/DDBJ whole genome shotgun (WGS) entry which is preliminary data.</text>
</comment>
<dbReference type="InterPro" id="IPR003156">
    <property type="entry name" value="DHHA1_dom"/>
</dbReference>
<keyword evidence="5 10" id="KW-0269">Exonuclease</keyword>
<evidence type="ECO:0000256" key="1">
    <source>
        <dbReference type="ARBA" id="ARBA00005915"/>
    </source>
</evidence>
<organism evidence="10 11">
    <name type="scientific">Siculibacillus lacustris</name>
    <dbReference type="NCBI Taxonomy" id="1549641"/>
    <lineage>
        <taxon>Bacteria</taxon>
        <taxon>Pseudomonadati</taxon>
        <taxon>Pseudomonadota</taxon>
        <taxon>Alphaproteobacteria</taxon>
        <taxon>Hyphomicrobiales</taxon>
        <taxon>Ancalomicrobiaceae</taxon>
        <taxon>Siculibacillus</taxon>
    </lineage>
</organism>
<dbReference type="Pfam" id="PF01368">
    <property type="entry name" value="DHH"/>
    <property type="match status" value="1"/>
</dbReference>
<proteinExistence type="inferred from homology"/>
<dbReference type="PANTHER" id="PTHR30255:SF2">
    <property type="entry name" value="SINGLE-STRANDED-DNA-SPECIFIC EXONUCLEASE RECJ"/>
    <property type="match status" value="1"/>
</dbReference>
<dbReference type="PANTHER" id="PTHR30255">
    <property type="entry name" value="SINGLE-STRANDED-DNA-SPECIFIC EXONUCLEASE RECJ"/>
    <property type="match status" value="1"/>
</dbReference>
<feature type="domain" description="DDH" evidence="7">
    <location>
        <begin position="106"/>
        <end position="263"/>
    </location>
</feature>
<dbReference type="Gene3D" id="3.90.1640.30">
    <property type="match status" value="1"/>
</dbReference>
<evidence type="ECO:0000259" key="8">
    <source>
        <dbReference type="Pfam" id="PF02272"/>
    </source>
</evidence>
<evidence type="ECO:0000256" key="3">
    <source>
        <dbReference type="ARBA" id="ARBA00022722"/>
    </source>
</evidence>
<gene>
    <name evidence="10" type="primary">recJ</name>
    <name evidence="10" type="ORF">EYW49_20835</name>
</gene>
<evidence type="ECO:0000313" key="10">
    <source>
        <dbReference type="EMBL" id="TBW33063.1"/>
    </source>
</evidence>
<keyword evidence="6" id="KW-0175">Coiled coil</keyword>
<dbReference type="Gene3D" id="3.10.310.30">
    <property type="match status" value="1"/>
</dbReference>
<dbReference type="Pfam" id="PF02272">
    <property type="entry name" value="DHHA1"/>
    <property type="match status" value="1"/>
</dbReference>
<accession>A0A4V2KSJ1</accession>
<feature type="domain" description="RecJ OB" evidence="9">
    <location>
        <begin position="492"/>
        <end position="601"/>
    </location>
</feature>
<evidence type="ECO:0000259" key="7">
    <source>
        <dbReference type="Pfam" id="PF01368"/>
    </source>
</evidence>
<dbReference type="GO" id="GO:0006310">
    <property type="term" value="P:DNA recombination"/>
    <property type="evidence" value="ECO:0007669"/>
    <property type="project" value="InterPro"/>
</dbReference>
<dbReference type="RefSeq" id="WP_131311561.1">
    <property type="nucleotide sequence ID" value="NZ_SJFN01000047.1"/>
</dbReference>
<dbReference type="GO" id="GO:0008409">
    <property type="term" value="F:5'-3' exonuclease activity"/>
    <property type="evidence" value="ECO:0007669"/>
    <property type="project" value="InterPro"/>
</dbReference>
<dbReference type="OrthoDB" id="9809852at2"/>
<dbReference type="InterPro" id="IPR004610">
    <property type="entry name" value="RecJ"/>
</dbReference>